<reference evidence="3" key="1">
    <citation type="journal article" date="2014" name="Int. J. Syst. Evol. Microbiol.">
        <title>Complete genome sequence of Corynebacterium casei LMG S-19264T (=DSM 44701T), isolated from a smear-ripened cheese.</title>
        <authorList>
            <consortium name="US DOE Joint Genome Institute (JGI-PGF)"/>
            <person name="Walter F."/>
            <person name="Albersmeier A."/>
            <person name="Kalinowski J."/>
            <person name="Ruckert C."/>
        </authorList>
    </citation>
    <scope>NUCLEOTIDE SEQUENCE</scope>
    <source>
        <strain evidence="3">JCM 13064</strain>
    </source>
</reference>
<keyword evidence="4" id="KW-1185">Reference proteome</keyword>
<sequence length="501" mass="50091">MECPPFDPAGCLGDVIGGGVSGIAGTAFNAIVHSFMVAANTLLESFGSAFVAIPPIDPTSPAVRSVYLISIYIAGVIAALLLLGQVIRTAVTHDGSALAQGLIGVGKAGLAFLLTTVIAGASLRAADELTEVIVVRSFGSTRALTARFTGLIAWNAVGQQGALLLLLAVIAILLTLVLWFELLLRNAAVAVLVATSPIAAAGQVSEATRSWWTKFAVATGQLIVLKPIIALVFAVGFGLTGKGKDVQSVLAGMLVLILAVFAWPAIARFFSFASVEVGGSTGLGALLGFAAGRAGSGVGSGAPAGVDPDEFSQASEARTMASFAHSGDGASAAAGAGTAAVAGPAAVMVSALQAAQRAINSLSGGMDQMAAHAGMSGRPATYAAGAPHYAGRARYRHPYGSGTSAPGNGSLGGVPVPVPDSSASGEGWIVANSSWVEPFAQQPSAAESPAEIPVGQVPAEEANPAAPDPPAVPAQPEIEEVVSAPQPRPIDDRQAPEGEAI</sequence>
<evidence type="ECO:0000313" key="4">
    <source>
        <dbReference type="Proteomes" id="UP000645217"/>
    </source>
</evidence>
<evidence type="ECO:0000256" key="1">
    <source>
        <dbReference type="SAM" id="MobiDB-lite"/>
    </source>
</evidence>
<gene>
    <name evidence="3" type="ORF">GCM10007964_26020</name>
</gene>
<feature type="transmembrane region" description="Helical" evidence="2">
    <location>
        <begin position="249"/>
        <end position="270"/>
    </location>
</feature>
<reference evidence="3" key="2">
    <citation type="submission" date="2020-09" db="EMBL/GenBank/DDBJ databases">
        <authorList>
            <person name="Sun Q."/>
            <person name="Ohkuma M."/>
        </authorList>
    </citation>
    <scope>NUCLEOTIDE SEQUENCE</scope>
    <source>
        <strain evidence="3">JCM 13064</strain>
    </source>
</reference>
<dbReference type="RefSeq" id="WP_189163238.1">
    <property type="nucleotide sequence ID" value="NZ_BMNT01000012.1"/>
</dbReference>
<keyword evidence="2" id="KW-0812">Transmembrane</keyword>
<feature type="transmembrane region" description="Helical" evidence="2">
    <location>
        <begin position="160"/>
        <end position="180"/>
    </location>
</feature>
<dbReference type="Proteomes" id="UP000645217">
    <property type="component" value="Unassembled WGS sequence"/>
</dbReference>
<dbReference type="AlphaFoldDB" id="A0A917VIC3"/>
<evidence type="ECO:0008006" key="5">
    <source>
        <dbReference type="Google" id="ProtNLM"/>
    </source>
</evidence>
<feature type="transmembrane region" description="Helical" evidence="2">
    <location>
        <begin position="133"/>
        <end position="154"/>
    </location>
</feature>
<proteinExistence type="predicted"/>
<comment type="caution">
    <text evidence="3">The sequence shown here is derived from an EMBL/GenBank/DDBJ whole genome shotgun (WGS) entry which is preliminary data.</text>
</comment>
<feature type="transmembrane region" description="Helical" evidence="2">
    <location>
        <begin position="99"/>
        <end position="121"/>
    </location>
</feature>
<feature type="transmembrane region" description="Helical" evidence="2">
    <location>
        <begin position="187"/>
        <end position="205"/>
    </location>
</feature>
<protein>
    <recommendedName>
        <fullName evidence="5">Conjugal transfer protein TrbL</fullName>
    </recommendedName>
</protein>
<keyword evidence="2" id="KW-0472">Membrane</keyword>
<keyword evidence="2" id="KW-1133">Transmembrane helix</keyword>
<feature type="region of interest" description="Disordered" evidence="1">
    <location>
        <begin position="440"/>
        <end position="501"/>
    </location>
</feature>
<evidence type="ECO:0000313" key="3">
    <source>
        <dbReference type="EMBL" id="GGK82137.1"/>
    </source>
</evidence>
<feature type="transmembrane region" description="Helical" evidence="2">
    <location>
        <begin position="65"/>
        <end position="87"/>
    </location>
</feature>
<evidence type="ECO:0000256" key="2">
    <source>
        <dbReference type="SAM" id="Phobius"/>
    </source>
</evidence>
<accession>A0A917VIC3</accession>
<feature type="compositionally biased region" description="Basic and acidic residues" evidence="1">
    <location>
        <begin position="489"/>
        <end position="501"/>
    </location>
</feature>
<name>A0A917VIC3_9ACTN</name>
<feature type="transmembrane region" description="Helical" evidence="2">
    <location>
        <begin position="211"/>
        <end position="237"/>
    </location>
</feature>
<organism evidence="3 4">
    <name type="scientific">Sphaerisporangium melleum</name>
    <dbReference type="NCBI Taxonomy" id="321316"/>
    <lineage>
        <taxon>Bacteria</taxon>
        <taxon>Bacillati</taxon>
        <taxon>Actinomycetota</taxon>
        <taxon>Actinomycetes</taxon>
        <taxon>Streptosporangiales</taxon>
        <taxon>Streptosporangiaceae</taxon>
        <taxon>Sphaerisporangium</taxon>
    </lineage>
</organism>
<dbReference type="EMBL" id="BMNT01000012">
    <property type="protein sequence ID" value="GGK82137.1"/>
    <property type="molecule type" value="Genomic_DNA"/>
</dbReference>